<dbReference type="EMBL" id="LYUB02000001">
    <property type="protein sequence ID" value="OVF11341.1"/>
    <property type="molecule type" value="Genomic_DNA"/>
</dbReference>
<evidence type="ECO:0000313" key="10">
    <source>
        <dbReference type="Proteomes" id="UP000195602"/>
    </source>
</evidence>
<evidence type="ECO:0000313" key="9">
    <source>
        <dbReference type="EMBL" id="OVF11341.1"/>
    </source>
</evidence>
<dbReference type="AlphaFoldDB" id="A0AA91T4H8"/>
<dbReference type="Pfam" id="PF00293">
    <property type="entry name" value="NUDIX"/>
    <property type="match status" value="1"/>
</dbReference>
<sequence length="304" mass="32960">MDLGRLAQFSGASVWHRVPVSRRAAVLVLLFLGRAGEWRVVLTRRSARLRSFPGHISLPGGKADTGLESAFMVARREACEEIGLGREEAFGARVEPVAELPCYLSRTLSAVRPCVAVLHAPDGAADLGLRLNPGESSAIFSCPLADFFPGAGAAEAISRSNQSVKWGGVPWHLRSVTFARENEREAPWLRGLDDADSASEEDEAGEKHEWGPRGARRNSANTPIYDVWGLTANILHDISAVVHGQAPAQFGQEELIAALWRHGHMRDERSALEKSLIADSGASFGALLPRAEMVRLRGLYASNI</sequence>
<organism evidence="9 10">
    <name type="scientific">Clavispora lusitaniae</name>
    <name type="common">Candida lusitaniae</name>
    <dbReference type="NCBI Taxonomy" id="36911"/>
    <lineage>
        <taxon>Eukaryota</taxon>
        <taxon>Fungi</taxon>
        <taxon>Dikarya</taxon>
        <taxon>Ascomycota</taxon>
        <taxon>Saccharomycotina</taxon>
        <taxon>Pichiomycetes</taxon>
        <taxon>Metschnikowiaceae</taxon>
        <taxon>Clavispora</taxon>
    </lineage>
</organism>
<dbReference type="GO" id="GO:0010945">
    <property type="term" value="F:coenzyme A diphosphatase activity"/>
    <property type="evidence" value="ECO:0007669"/>
    <property type="project" value="InterPro"/>
</dbReference>
<protein>
    <submittedName>
        <fullName evidence="9">8-oxo-dGTP diphosphatase</fullName>
    </submittedName>
</protein>
<dbReference type="GO" id="GO:0046872">
    <property type="term" value="F:metal ion binding"/>
    <property type="evidence" value="ECO:0007669"/>
    <property type="project" value="UniProtKB-KW"/>
</dbReference>
<dbReference type="PANTHER" id="PTHR12992:SF24">
    <property type="entry name" value="PEROXISOMAL COENZYME A DIPHOSPHATASE NUDT7"/>
    <property type="match status" value="1"/>
</dbReference>
<evidence type="ECO:0000256" key="5">
    <source>
        <dbReference type="ARBA" id="ARBA00022842"/>
    </source>
</evidence>
<comment type="cofactor">
    <cofactor evidence="1">
        <name>Mn(2+)</name>
        <dbReference type="ChEBI" id="CHEBI:29035"/>
    </cofactor>
</comment>
<keyword evidence="4" id="KW-0378">Hydrolase</keyword>
<evidence type="ECO:0000256" key="7">
    <source>
        <dbReference type="SAM" id="MobiDB-lite"/>
    </source>
</evidence>
<dbReference type="KEGG" id="clus:A9F13_01g08437"/>
<evidence type="ECO:0000256" key="2">
    <source>
        <dbReference type="ARBA" id="ARBA00001946"/>
    </source>
</evidence>
<feature type="compositionally biased region" description="Acidic residues" evidence="7">
    <location>
        <begin position="194"/>
        <end position="204"/>
    </location>
</feature>
<dbReference type="SUPFAM" id="SSF55811">
    <property type="entry name" value="Nudix"/>
    <property type="match status" value="1"/>
</dbReference>
<evidence type="ECO:0000256" key="6">
    <source>
        <dbReference type="ARBA" id="ARBA00023211"/>
    </source>
</evidence>
<comment type="caution">
    <text evidence="9">The sequence shown here is derived from an EMBL/GenBank/DDBJ whole genome shotgun (WGS) entry which is preliminary data.</text>
</comment>
<keyword evidence="6" id="KW-0464">Manganese</keyword>
<dbReference type="PANTHER" id="PTHR12992">
    <property type="entry name" value="NUDIX HYDROLASE"/>
    <property type="match status" value="1"/>
</dbReference>
<feature type="domain" description="Nudix hydrolase" evidence="8">
    <location>
        <begin position="21"/>
        <end position="169"/>
    </location>
</feature>
<dbReference type="Gene3D" id="3.90.79.10">
    <property type="entry name" value="Nucleoside Triphosphate Pyrophosphohydrolase"/>
    <property type="match status" value="1"/>
</dbReference>
<name>A0AA91T4H8_CLALS</name>
<comment type="cofactor">
    <cofactor evidence="2">
        <name>Mg(2+)</name>
        <dbReference type="ChEBI" id="CHEBI:18420"/>
    </cofactor>
</comment>
<dbReference type="InterPro" id="IPR000086">
    <property type="entry name" value="NUDIX_hydrolase_dom"/>
</dbReference>
<accession>A0AA91T4H8</accession>
<evidence type="ECO:0000256" key="3">
    <source>
        <dbReference type="ARBA" id="ARBA00022723"/>
    </source>
</evidence>
<dbReference type="PROSITE" id="PS51462">
    <property type="entry name" value="NUDIX"/>
    <property type="match status" value="1"/>
</dbReference>
<keyword evidence="3" id="KW-0479">Metal-binding</keyword>
<evidence type="ECO:0000259" key="8">
    <source>
        <dbReference type="PROSITE" id="PS51462"/>
    </source>
</evidence>
<dbReference type="CDD" id="cd03426">
    <property type="entry name" value="NUDIX_CoAse_Nudt7"/>
    <property type="match status" value="1"/>
</dbReference>
<feature type="region of interest" description="Disordered" evidence="7">
    <location>
        <begin position="189"/>
        <end position="216"/>
    </location>
</feature>
<evidence type="ECO:0000256" key="1">
    <source>
        <dbReference type="ARBA" id="ARBA00001936"/>
    </source>
</evidence>
<dbReference type="Proteomes" id="UP000195602">
    <property type="component" value="Unassembled WGS sequence"/>
</dbReference>
<reference evidence="9 10" key="1">
    <citation type="submission" date="2017-04" db="EMBL/GenBank/DDBJ databases">
        <title>Draft genome of the yeast Clavispora lusitaniae type strain CBS 6936.</title>
        <authorList>
            <person name="Durrens P."/>
            <person name="Klopp C."/>
            <person name="Biteau N."/>
            <person name="Fitton-Ouhabi V."/>
            <person name="Dementhon K."/>
            <person name="Accoceberry I."/>
            <person name="Sherman D.J."/>
            <person name="Noel T."/>
        </authorList>
    </citation>
    <scope>NUCLEOTIDE SEQUENCE [LARGE SCALE GENOMIC DNA]</scope>
    <source>
        <strain evidence="9 10">CBS 6936</strain>
    </source>
</reference>
<dbReference type="InterPro" id="IPR045121">
    <property type="entry name" value="CoAse"/>
</dbReference>
<keyword evidence="5" id="KW-0460">Magnesium</keyword>
<proteinExistence type="predicted"/>
<dbReference type="GO" id="GO:0015938">
    <property type="term" value="P:coenzyme A catabolic process"/>
    <property type="evidence" value="ECO:0007669"/>
    <property type="project" value="TreeGrafter"/>
</dbReference>
<evidence type="ECO:0000256" key="4">
    <source>
        <dbReference type="ARBA" id="ARBA00022801"/>
    </source>
</evidence>
<dbReference type="InterPro" id="IPR015797">
    <property type="entry name" value="NUDIX_hydrolase-like_dom_sf"/>
</dbReference>
<gene>
    <name evidence="9" type="ORF">A9F13_01g08437</name>
</gene>